<keyword evidence="4" id="KW-0547">Nucleotide-binding</keyword>
<organism evidence="9 10">
    <name type="scientific">Streptococcus danieliae</name>
    <dbReference type="NCBI Taxonomy" id="747656"/>
    <lineage>
        <taxon>Bacteria</taxon>
        <taxon>Bacillati</taxon>
        <taxon>Bacillota</taxon>
        <taxon>Bacilli</taxon>
        <taxon>Lactobacillales</taxon>
        <taxon>Streptococcaceae</taxon>
        <taxon>Streptococcus</taxon>
    </lineage>
</organism>
<accession>A0A7Z0LDG0</accession>
<dbReference type="InterPro" id="IPR013750">
    <property type="entry name" value="GHMP_kinase_C_dom"/>
</dbReference>
<dbReference type="InterPro" id="IPR035102">
    <property type="entry name" value="Phosphomevalonate_kinase"/>
</dbReference>
<dbReference type="GO" id="GO:0004631">
    <property type="term" value="F:phosphomevalonate kinase activity"/>
    <property type="evidence" value="ECO:0007669"/>
    <property type="project" value="UniProtKB-EC"/>
</dbReference>
<dbReference type="Gene3D" id="3.30.70.890">
    <property type="entry name" value="GHMP kinase, C-terminal domain"/>
    <property type="match status" value="1"/>
</dbReference>
<dbReference type="PANTHER" id="PTHR31814">
    <property type="match status" value="1"/>
</dbReference>
<dbReference type="EC" id="2.7.4.2" evidence="2"/>
<evidence type="ECO:0000256" key="5">
    <source>
        <dbReference type="ARBA" id="ARBA00022777"/>
    </source>
</evidence>
<keyword evidence="3 9" id="KW-0808">Transferase</keyword>
<evidence type="ECO:0000256" key="3">
    <source>
        <dbReference type="ARBA" id="ARBA00022679"/>
    </source>
</evidence>
<keyword evidence="6" id="KW-0067">ATP-binding</keyword>
<dbReference type="InterPro" id="IPR014721">
    <property type="entry name" value="Ribsml_uS5_D2-typ_fold_subgr"/>
</dbReference>
<sequence>MTIKVTSCGKLYVAGEYAILTPGQTALIKNIPIYMQASISSASQIQLSSDLFDYSVGMEADENYSLIQDTVKVWARYRGLDLAKLPPFTLEISGKMEEDGLKYGIGSSGSVTILVLKALAAFSDLKLSPDLLFRLASYVLLARGDNGSMGDLACIAYEDFISFQAFDRKRVRRYLEKHSLQETLALDWGYQIEVLKPHLPAQFLVGWTRQPAISKDLIRQVQAAIDPEFLKVTNRATLRCKEALLKGDGAGVKNSLNQISDLLENLSPAIYTDKLHQLRTIASHYDAVAKSSGAGGGDCGIAFVFDKDILDQLLQEWEQVGIQLLYQEDFS</sequence>
<dbReference type="InterPro" id="IPR020568">
    <property type="entry name" value="Ribosomal_Su5_D2-typ_SF"/>
</dbReference>
<evidence type="ECO:0000256" key="1">
    <source>
        <dbReference type="ARBA" id="ARBA00005017"/>
    </source>
</evidence>
<dbReference type="GO" id="GO:0005524">
    <property type="term" value="F:ATP binding"/>
    <property type="evidence" value="ECO:0007669"/>
    <property type="project" value="UniProtKB-KW"/>
</dbReference>
<dbReference type="AlphaFoldDB" id="A0A7Z0LDG0"/>
<reference evidence="9 10" key="1">
    <citation type="submission" date="2020-07" db="EMBL/GenBank/DDBJ databases">
        <title>MOT database genomes.</title>
        <authorList>
            <person name="Joseph S."/>
            <person name="Aduse-Opoku J."/>
            <person name="Hashim A."/>
            <person name="Wade W."/>
            <person name="Curtis M."/>
        </authorList>
    </citation>
    <scope>NUCLEOTIDE SEQUENCE [LARGE SCALE GENOMIC DNA]</scope>
    <source>
        <strain evidence="9 10">CCW311</strain>
    </source>
</reference>
<evidence type="ECO:0000256" key="6">
    <source>
        <dbReference type="ARBA" id="ARBA00022840"/>
    </source>
</evidence>
<dbReference type="SUPFAM" id="SSF55060">
    <property type="entry name" value="GHMP Kinase, C-terminal domain"/>
    <property type="match status" value="1"/>
</dbReference>
<dbReference type="PANTHER" id="PTHR31814:SF2">
    <property type="entry name" value="PHOSPHOMEVALONATE KINASE"/>
    <property type="match status" value="1"/>
</dbReference>
<feature type="domain" description="GHMP kinase C-terminal" evidence="8">
    <location>
        <begin position="241"/>
        <end position="321"/>
    </location>
</feature>
<keyword evidence="10" id="KW-1185">Reference proteome</keyword>
<protein>
    <recommendedName>
        <fullName evidence="2">phosphomevalonate kinase</fullName>
        <ecNumber evidence="2">2.7.4.2</ecNumber>
    </recommendedName>
</protein>
<gene>
    <name evidence="9" type="ORF">HZY93_05120</name>
</gene>
<dbReference type="EMBL" id="JACBYG010000052">
    <property type="protein sequence ID" value="NYS49350.1"/>
    <property type="molecule type" value="Genomic_DNA"/>
</dbReference>
<dbReference type="InterPro" id="IPR036554">
    <property type="entry name" value="GHMP_kinase_C_sf"/>
</dbReference>
<evidence type="ECO:0000256" key="4">
    <source>
        <dbReference type="ARBA" id="ARBA00022741"/>
    </source>
</evidence>
<evidence type="ECO:0000259" key="8">
    <source>
        <dbReference type="Pfam" id="PF08544"/>
    </source>
</evidence>
<proteinExistence type="predicted"/>
<dbReference type="NCBIfam" id="TIGR01220">
    <property type="entry name" value="Pmev_kin_Gr_pos"/>
    <property type="match status" value="1"/>
</dbReference>
<dbReference type="Pfam" id="PF00288">
    <property type="entry name" value="GHMP_kinases_N"/>
    <property type="match status" value="1"/>
</dbReference>
<dbReference type="InterPro" id="IPR006204">
    <property type="entry name" value="GHMP_kinase_N_dom"/>
</dbReference>
<comment type="pathway">
    <text evidence="1">Isoprenoid biosynthesis; isopentenyl diphosphate biosynthesis via mevalonate pathway; isopentenyl diphosphate from (R)-mevalonate: step 2/3.</text>
</comment>
<evidence type="ECO:0000256" key="2">
    <source>
        <dbReference type="ARBA" id="ARBA00012958"/>
    </source>
</evidence>
<name>A0A7Z0LDG0_9STRE</name>
<dbReference type="RefSeq" id="WP_179923935.1">
    <property type="nucleotide sequence ID" value="NZ_CP128228.1"/>
</dbReference>
<evidence type="ECO:0000259" key="7">
    <source>
        <dbReference type="Pfam" id="PF00288"/>
    </source>
</evidence>
<dbReference type="SUPFAM" id="SSF54211">
    <property type="entry name" value="Ribosomal protein S5 domain 2-like"/>
    <property type="match status" value="1"/>
</dbReference>
<evidence type="ECO:0000313" key="10">
    <source>
        <dbReference type="Proteomes" id="UP000563349"/>
    </source>
</evidence>
<dbReference type="UniPathway" id="UPA00057">
    <property type="reaction ID" value="UER00099"/>
</dbReference>
<dbReference type="InterPro" id="IPR005917">
    <property type="entry name" value="Pmev_kinase_bact"/>
</dbReference>
<dbReference type="Proteomes" id="UP000563349">
    <property type="component" value="Unassembled WGS sequence"/>
</dbReference>
<keyword evidence="5 9" id="KW-0418">Kinase</keyword>
<dbReference type="Gene3D" id="3.30.230.10">
    <property type="match status" value="1"/>
</dbReference>
<dbReference type="Pfam" id="PF08544">
    <property type="entry name" value="GHMP_kinases_C"/>
    <property type="match status" value="1"/>
</dbReference>
<feature type="domain" description="GHMP kinase N-terminal" evidence="7">
    <location>
        <begin position="70"/>
        <end position="157"/>
    </location>
</feature>
<comment type="caution">
    <text evidence="9">The sequence shown here is derived from an EMBL/GenBank/DDBJ whole genome shotgun (WGS) entry which is preliminary data.</text>
</comment>
<dbReference type="GO" id="GO:0019287">
    <property type="term" value="P:isopentenyl diphosphate biosynthetic process, mevalonate pathway"/>
    <property type="evidence" value="ECO:0007669"/>
    <property type="project" value="UniProtKB-UniPathway"/>
</dbReference>
<evidence type="ECO:0000313" key="9">
    <source>
        <dbReference type="EMBL" id="NYS49350.1"/>
    </source>
</evidence>